<evidence type="ECO:0000313" key="8">
    <source>
        <dbReference type="Proteomes" id="UP000187172"/>
    </source>
</evidence>
<evidence type="ECO:0000256" key="3">
    <source>
        <dbReference type="ARBA" id="ARBA00023143"/>
    </source>
</evidence>
<dbReference type="GO" id="GO:0009424">
    <property type="term" value="C:bacterial-type flagellum hook"/>
    <property type="evidence" value="ECO:0007669"/>
    <property type="project" value="InterPro"/>
</dbReference>
<feature type="domain" description="Flagellin C-terminal" evidence="6">
    <location>
        <begin position="234"/>
        <end position="317"/>
    </location>
</feature>
<feature type="domain" description="Flagellin N-terminal" evidence="5">
    <location>
        <begin position="5"/>
        <end position="139"/>
    </location>
</feature>
<reference evidence="7 8" key="1">
    <citation type="submission" date="2016-11" db="EMBL/GenBank/DDBJ databases">
        <title>Paenibacillus species isolates.</title>
        <authorList>
            <person name="Beno S.M."/>
        </authorList>
    </citation>
    <scope>NUCLEOTIDE SEQUENCE [LARGE SCALE GENOMIC DNA]</scope>
    <source>
        <strain evidence="7 8">FSL R5-0378</strain>
    </source>
</reference>
<dbReference type="GO" id="GO:0071973">
    <property type="term" value="P:bacterial-type flagellum-dependent cell motility"/>
    <property type="evidence" value="ECO:0007669"/>
    <property type="project" value="InterPro"/>
</dbReference>
<evidence type="ECO:0000259" key="6">
    <source>
        <dbReference type="Pfam" id="PF00700"/>
    </source>
</evidence>
<dbReference type="InterPro" id="IPR013384">
    <property type="entry name" value="Flagell_FlgL"/>
</dbReference>
<dbReference type="STRING" id="297318.BK138_28265"/>
<keyword evidence="7" id="KW-0282">Flagellum</keyword>
<dbReference type="Pfam" id="PF00700">
    <property type="entry name" value="Flagellin_C"/>
    <property type="match status" value="1"/>
</dbReference>
<gene>
    <name evidence="7" type="ORF">BK138_28265</name>
</gene>
<keyword evidence="7" id="KW-0966">Cell projection</keyword>
<comment type="similarity">
    <text evidence="2">Belongs to the bacterial flagellin family.</text>
</comment>
<feature type="region of interest" description="Disordered" evidence="4">
    <location>
        <begin position="147"/>
        <end position="166"/>
    </location>
</feature>
<dbReference type="EMBL" id="MRTP01000012">
    <property type="protein sequence ID" value="OMF50181.1"/>
    <property type="molecule type" value="Genomic_DNA"/>
</dbReference>
<comment type="subcellular location">
    <subcellularLocation>
        <location evidence="1">Bacterial flagellum</location>
    </subcellularLocation>
</comment>
<dbReference type="Pfam" id="PF00669">
    <property type="entry name" value="Flagellin_N"/>
    <property type="match status" value="1"/>
</dbReference>
<accession>A0A1R1EEF7</accession>
<dbReference type="InterPro" id="IPR046358">
    <property type="entry name" value="Flagellin_C"/>
</dbReference>
<dbReference type="PRINTS" id="PR00207">
    <property type="entry name" value="FLAGELLIN"/>
</dbReference>
<name>A0A1R1EEF7_9BACL</name>
<keyword evidence="8" id="KW-1185">Reference proteome</keyword>
<keyword evidence="3" id="KW-0975">Bacterial flagellum</keyword>
<dbReference type="InterPro" id="IPR001492">
    <property type="entry name" value="Flagellin"/>
</dbReference>
<protein>
    <submittedName>
        <fullName evidence="7">Flagellar biosynthesis protein FlgL</fullName>
    </submittedName>
</protein>
<comment type="caution">
    <text evidence="7">The sequence shown here is derived from an EMBL/GenBank/DDBJ whole genome shotgun (WGS) entry which is preliminary data.</text>
</comment>
<dbReference type="InterPro" id="IPR001029">
    <property type="entry name" value="Flagellin_N"/>
</dbReference>
<evidence type="ECO:0000256" key="2">
    <source>
        <dbReference type="ARBA" id="ARBA00005709"/>
    </source>
</evidence>
<dbReference type="AlphaFoldDB" id="A0A1R1EEF7"/>
<dbReference type="GO" id="GO:0005198">
    <property type="term" value="F:structural molecule activity"/>
    <property type="evidence" value="ECO:0007669"/>
    <property type="project" value="InterPro"/>
</dbReference>
<sequence length="318" mass="34994">MLRVTSNMMNSQLLLNLNRNAREMNNTQNQLATGRKLNRPSDDPVGITYSLRYRSELASNDQYTSNVDSALSWLDFNDTVLSEAGDVVQRLRELTTKAANGTNPQSALDSIKQEVSQLKEQLIDIANSKLNGKYVFNGEAYDKKPYDFPKNDDGTSNTTGLNADGSPNGMGIADIVTDKGLINFSVGESVKLPINMTGTDVFGNGSDADNIFNIIENITKNLDDGNFAGLSSQLELIDSRTEKMLTSRAELGAKTNRIELMQDRLSDLNINLTDLQAKTEDADYAELIMNSKIQENIYNASLSAGSKIIQPSLVDFLR</sequence>
<organism evidence="7 8">
    <name type="scientific">Paenibacillus rhizosphaerae</name>
    <dbReference type="NCBI Taxonomy" id="297318"/>
    <lineage>
        <taxon>Bacteria</taxon>
        <taxon>Bacillati</taxon>
        <taxon>Bacillota</taxon>
        <taxon>Bacilli</taxon>
        <taxon>Bacillales</taxon>
        <taxon>Paenibacillaceae</taxon>
        <taxon>Paenibacillus</taxon>
    </lineage>
</organism>
<dbReference type="Gene3D" id="1.20.1330.10">
    <property type="entry name" value="f41 fragment of flagellin, N-terminal domain"/>
    <property type="match status" value="1"/>
</dbReference>
<proteinExistence type="inferred from homology"/>
<evidence type="ECO:0000259" key="5">
    <source>
        <dbReference type="Pfam" id="PF00669"/>
    </source>
</evidence>
<evidence type="ECO:0000313" key="7">
    <source>
        <dbReference type="EMBL" id="OMF50181.1"/>
    </source>
</evidence>
<evidence type="ECO:0000256" key="1">
    <source>
        <dbReference type="ARBA" id="ARBA00004365"/>
    </source>
</evidence>
<dbReference type="Proteomes" id="UP000187172">
    <property type="component" value="Unassembled WGS sequence"/>
</dbReference>
<evidence type="ECO:0000256" key="4">
    <source>
        <dbReference type="SAM" id="MobiDB-lite"/>
    </source>
</evidence>
<dbReference type="SUPFAM" id="SSF64518">
    <property type="entry name" value="Phase 1 flagellin"/>
    <property type="match status" value="1"/>
</dbReference>
<dbReference type="PANTHER" id="PTHR42792">
    <property type="entry name" value="FLAGELLIN"/>
    <property type="match status" value="1"/>
</dbReference>
<keyword evidence="7" id="KW-0969">Cilium</keyword>
<dbReference type="NCBIfam" id="TIGR02550">
    <property type="entry name" value="flagell_flgL"/>
    <property type="match status" value="1"/>
</dbReference>
<dbReference type="RefSeq" id="WP_076174588.1">
    <property type="nucleotide sequence ID" value="NZ_MRTP01000012.1"/>
</dbReference>
<dbReference type="PANTHER" id="PTHR42792:SF1">
    <property type="entry name" value="FLAGELLAR HOOK-ASSOCIATED PROTEIN 3"/>
    <property type="match status" value="1"/>
</dbReference>